<reference evidence="2" key="1">
    <citation type="submission" date="2018-02" db="EMBL/GenBank/DDBJ databases">
        <title>Rhizophora mucronata_Transcriptome.</title>
        <authorList>
            <person name="Meera S.P."/>
            <person name="Sreeshan A."/>
            <person name="Augustine A."/>
        </authorList>
    </citation>
    <scope>NUCLEOTIDE SEQUENCE</scope>
    <source>
        <tissue evidence="2">Leaf</tissue>
    </source>
</reference>
<organism evidence="2">
    <name type="scientific">Rhizophora mucronata</name>
    <name type="common">Asiatic mangrove</name>
    <dbReference type="NCBI Taxonomy" id="61149"/>
    <lineage>
        <taxon>Eukaryota</taxon>
        <taxon>Viridiplantae</taxon>
        <taxon>Streptophyta</taxon>
        <taxon>Embryophyta</taxon>
        <taxon>Tracheophyta</taxon>
        <taxon>Spermatophyta</taxon>
        <taxon>Magnoliopsida</taxon>
        <taxon>eudicotyledons</taxon>
        <taxon>Gunneridae</taxon>
        <taxon>Pentapetalae</taxon>
        <taxon>rosids</taxon>
        <taxon>fabids</taxon>
        <taxon>Malpighiales</taxon>
        <taxon>Rhizophoraceae</taxon>
        <taxon>Rhizophora</taxon>
    </lineage>
</organism>
<name>A0A2P2Q1Y8_RHIMU</name>
<proteinExistence type="predicted"/>
<feature type="region of interest" description="Disordered" evidence="1">
    <location>
        <begin position="1"/>
        <end position="24"/>
    </location>
</feature>
<dbReference type="EMBL" id="GGEC01080445">
    <property type="protein sequence ID" value="MBX60929.1"/>
    <property type="molecule type" value="Transcribed_RNA"/>
</dbReference>
<evidence type="ECO:0000313" key="2">
    <source>
        <dbReference type="EMBL" id="MBX60929.1"/>
    </source>
</evidence>
<protein>
    <submittedName>
        <fullName evidence="2">Uncharacterized protein</fullName>
    </submittedName>
</protein>
<evidence type="ECO:0000256" key="1">
    <source>
        <dbReference type="SAM" id="MobiDB-lite"/>
    </source>
</evidence>
<sequence length="32" mass="3419">MRPRVKVARTGAPPKSRRKAAQGTSAMAILVL</sequence>
<dbReference type="AlphaFoldDB" id="A0A2P2Q1Y8"/>
<accession>A0A2P2Q1Y8</accession>